<accession>A0A5B7H0Q8</accession>
<organism evidence="1 2">
    <name type="scientific">Portunus trituberculatus</name>
    <name type="common">Swimming crab</name>
    <name type="synonym">Neptunus trituberculatus</name>
    <dbReference type="NCBI Taxonomy" id="210409"/>
    <lineage>
        <taxon>Eukaryota</taxon>
        <taxon>Metazoa</taxon>
        <taxon>Ecdysozoa</taxon>
        <taxon>Arthropoda</taxon>
        <taxon>Crustacea</taxon>
        <taxon>Multicrustacea</taxon>
        <taxon>Malacostraca</taxon>
        <taxon>Eumalacostraca</taxon>
        <taxon>Eucarida</taxon>
        <taxon>Decapoda</taxon>
        <taxon>Pleocyemata</taxon>
        <taxon>Brachyura</taxon>
        <taxon>Eubrachyura</taxon>
        <taxon>Portunoidea</taxon>
        <taxon>Portunidae</taxon>
        <taxon>Portuninae</taxon>
        <taxon>Portunus</taxon>
    </lineage>
</organism>
<protein>
    <submittedName>
        <fullName evidence="1">Uncharacterized protein</fullName>
    </submittedName>
</protein>
<evidence type="ECO:0000313" key="2">
    <source>
        <dbReference type="Proteomes" id="UP000324222"/>
    </source>
</evidence>
<sequence>MDVCGVTTLPSFRTRQEGKHDMRLAASPRAVQGWGHRRLVSLAGEGVVSCALSRGRSVAQ</sequence>
<comment type="caution">
    <text evidence="1">The sequence shown here is derived from an EMBL/GenBank/DDBJ whole genome shotgun (WGS) entry which is preliminary data.</text>
</comment>
<dbReference type="AlphaFoldDB" id="A0A5B7H0Q8"/>
<dbReference type="Proteomes" id="UP000324222">
    <property type="component" value="Unassembled WGS sequence"/>
</dbReference>
<name>A0A5B7H0Q8_PORTR</name>
<dbReference type="EMBL" id="VSRR010020545">
    <property type="protein sequence ID" value="MPC63225.1"/>
    <property type="molecule type" value="Genomic_DNA"/>
</dbReference>
<keyword evidence="2" id="KW-1185">Reference proteome</keyword>
<reference evidence="1 2" key="1">
    <citation type="submission" date="2019-05" db="EMBL/GenBank/DDBJ databases">
        <title>Another draft genome of Portunus trituberculatus and its Hox gene families provides insights of decapod evolution.</title>
        <authorList>
            <person name="Jeong J.-H."/>
            <person name="Song I."/>
            <person name="Kim S."/>
            <person name="Choi T."/>
            <person name="Kim D."/>
            <person name="Ryu S."/>
            <person name="Kim W."/>
        </authorList>
    </citation>
    <scope>NUCLEOTIDE SEQUENCE [LARGE SCALE GENOMIC DNA]</scope>
    <source>
        <tissue evidence="1">Muscle</tissue>
    </source>
</reference>
<proteinExistence type="predicted"/>
<evidence type="ECO:0000313" key="1">
    <source>
        <dbReference type="EMBL" id="MPC63225.1"/>
    </source>
</evidence>
<gene>
    <name evidence="1" type="ORF">E2C01_057319</name>
</gene>